<gene>
    <name evidence="7" type="ORF">BCAL1156</name>
</gene>
<evidence type="ECO:0000259" key="6">
    <source>
        <dbReference type="PROSITE" id="PS50850"/>
    </source>
</evidence>
<feature type="domain" description="Major facilitator superfamily (MFS) profile" evidence="6">
    <location>
        <begin position="24"/>
        <end position="436"/>
    </location>
</feature>
<dbReference type="Pfam" id="PF07690">
    <property type="entry name" value="MFS_1"/>
    <property type="match status" value="1"/>
</dbReference>
<dbReference type="GO" id="GO:0046943">
    <property type="term" value="F:carboxylic acid transmembrane transporter activity"/>
    <property type="evidence" value="ECO:0007669"/>
    <property type="project" value="TreeGrafter"/>
</dbReference>
<feature type="transmembrane region" description="Helical" evidence="5">
    <location>
        <begin position="259"/>
        <end position="279"/>
    </location>
</feature>
<feature type="transmembrane region" description="Helical" evidence="5">
    <location>
        <begin position="348"/>
        <end position="373"/>
    </location>
</feature>
<reference evidence="7 8" key="1">
    <citation type="journal article" date="2009" name="J. Bacteriol.">
        <title>The genome of Burkholderia cenocepacia J2315, an epidemic pathogen of cystic fibrosis patients.</title>
        <authorList>
            <person name="Holden M.T."/>
            <person name="Seth-Smith H.M."/>
            <person name="Crossman L.C."/>
            <person name="Sebaihia M."/>
            <person name="Bentley S.D."/>
            <person name="Cerdeno-Tarraga A.M."/>
            <person name="Thomson N.R."/>
            <person name="Bason N."/>
            <person name="Quail M.A."/>
            <person name="Sharp S."/>
            <person name="Cherevach I."/>
            <person name="Churcher C."/>
            <person name="Goodhead I."/>
            <person name="Hauser H."/>
            <person name="Holroyd N."/>
            <person name="Mungall K."/>
            <person name="Scott P."/>
            <person name="Walker D."/>
            <person name="White B."/>
            <person name="Rose H."/>
            <person name="Iversen P."/>
            <person name="Mil-Homens D."/>
            <person name="Rocha E.P."/>
            <person name="Fialho A.M."/>
            <person name="Baldwin A."/>
            <person name="Dowson C."/>
            <person name="Barrell B.G."/>
            <person name="Govan J.R."/>
            <person name="Vandamme P."/>
            <person name="Hart C.A."/>
            <person name="Mahenthiralingam E."/>
            <person name="Parkhill J."/>
        </authorList>
    </citation>
    <scope>NUCLEOTIDE SEQUENCE [LARGE SCALE GENOMIC DNA]</scope>
    <source>
        <strain evidence="8">ATCC BAA-245 / DSM 16553 / LMG 16656 / NCTC 13227 / J2315 / CF5610</strain>
    </source>
</reference>
<evidence type="ECO:0000256" key="5">
    <source>
        <dbReference type="SAM" id="Phobius"/>
    </source>
</evidence>
<dbReference type="InterPro" id="IPR036259">
    <property type="entry name" value="MFS_trans_sf"/>
</dbReference>
<feature type="transmembrane region" description="Helical" evidence="5">
    <location>
        <begin position="115"/>
        <end position="137"/>
    </location>
</feature>
<dbReference type="PANTHER" id="PTHR23508">
    <property type="entry name" value="CARBOXYLIC ACID TRANSPORTER PROTEIN HOMOLOG"/>
    <property type="match status" value="1"/>
</dbReference>
<feature type="transmembrane region" description="Helical" evidence="5">
    <location>
        <begin position="63"/>
        <end position="82"/>
    </location>
</feature>
<proteinExistence type="predicted"/>
<dbReference type="InterPro" id="IPR011701">
    <property type="entry name" value="MFS"/>
</dbReference>
<evidence type="ECO:0000256" key="2">
    <source>
        <dbReference type="ARBA" id="ARBA00022692"/>
    </source>
</evidence>
<keyword evidence="4 5" id="KW-0472">Membrane</keyword>
<dbReference type="AlphaFoldDB" id="B4EDN6"/>
<feature type="transmembrane region" description="Helical" evidence="5">
    <location>
        <begin position="323"/>
        <end position="342"/>
    </location>
</feature>
<dbReference type="Proteomes" id="UP000001035">
    <property type="component" value="Chromosome 1"/>
</dbReference>
<dbReference type="InterPro" id="IPR020846">
    <property type="entry name" value="MFS_dom"/>
</dbReference>
<feature type="transmembrane region" description="Helical" evidence="5">
    <location>
        <begin position="291"/>
        <end position="311"/>
    </location>
</feature>
<evidence type="ECO:0000313" key="8">
    <source>
        <dbReference type="Proteomes" id="UP000001035"/>
    </source>
</evidence>
<dbReference type="RefSeq" id="WP_006481780.1">
    <property type="nucleotide sequence ID" value="NC_011000.1"/>
</dbReference>
<evidence type="ECO:0000256" key="4">
    <source>
        <dbReference type="ARBA" id="ARBA00023136"/>
    </source>
</evidence>
<protein>
    <submittedName>
        <fullName evidence="7">4-hydroxybenzoate transporter</fullName>
    </submittedName>
</protein>
<dbReference type="PANTHER" id="PTHR23508:SF10">
    <property type="entry name" value="CARBOXYLIC ACID TRANSPORTER PROTEIN HOMOLOG"/>
    <property type="match status" value="1"/>
</dbReference>
<feature type="transmembrane region" description="Helical" evidence="5">
    <location>
        <begin position="89"/>
        <end position="109"/>
    </location>
</feature>
<evidence type="ECO:0000313" key="7">
    <source>
        <dbReference type="EMBL" id="CAR51456.1"/>
    </source>
</evidence>
<keyword evidence="3 5" id="KW-1133">Transmembrane helix</keyword>
<dbReference type="BioCyc" id="BCEN216591:G1G1V-1278-MONOMER"/>
<comment type="subcellular location">
    <subcellularLocation>
        <location evidence="1">Membrane</location>
        <topology evidence="1">Multi-pass membrane protein</topology>
    </subcellularLocation>
</comment>
<dbReference type="PROSITE" id="PS50850">
    <property type="entry name" value="MFS"/>
    <property type="match status" value="1"/>
</dbReference>
<sequence length="456" mass="47002">MTPTTVNVVDVIGRSRLGALQYLVLGLCALCLVIDGFDVQAIGYVAPAIIKQWGVARADLGQVFGAGLVGMTIGAMLLGPVADRIGRRPVLIGAMLCLAACMYATAQAGSVPQLLLLRFAAGLSMGAIIPNAVALAGEFSPTRIRVTTMMIISSGFIVGGAIGGAIAAAMIPALGWRSVFIVGAAAPLLVALAMIAGMPESPQFMAMQQRGRDRVRALLRRIDPALAIDAHVEFVVPDKKTSGVPFVHLFRHALGTGTALLWILNFMNLLAAYFLANWLPMIMNGAGHATSQAVLAGMIFWVGGIAGNLLLGWLVDRYGFGPTLALTFVGSALAVAAIGQVAGSLATAFVAIAIAGFCVLGGQTALNALAAVYYPTALRSTGMSWALGVGRLGSILGPVIGGELVRLNWPSSSLLVAAAVPCVAALLATLAFWRAGDLPAPARAVEPAPRDATSRI</sequence>
<evidence type="ECO:0000256" key="1">
    <source>
        <dbReference type="ARBA" id="ARBA00004141"/>
    </source>
</evidence>
<name>B4EDN6_BURCJ</name>
<feature type="transmembrane region" description="Helical" evidence="5">
    <location>
        <begin position="385"/>
        <end position="402"/>
    </location>
</feature>
<dbReference type="Gene3D" id="1.20.1250.20">
    <property type="entry name" value="MFS general substrate transporter like domains"/>
    <property type="match status" value="1"/>
</dbReference>
<feature type="transmembrane region" description="Helical" evidence="5">
    <location>
        <begin position="22"/>
        <end position="43"/>
    </location>
</feature>
<keyword evidence="2 5" id="KW-0812">Transmembrane</keyword>
<dbReference type="eggNOG" id="COG2271">
    <property type="taxonomic scope" value="Bacteria"/>
</dbReference>
<dbReference type="HOGENOM" id="CLU_001265_46_4_4"/>
<dbReference type="GO" id="GO:0005886">
    <property type="term" value="C:plasma membrane"/>
    <property type="evidence" value="ECO:0007669"/>
    <property type="project" value="TreeGrafter"/>
</dbReference>
<feature type="transmembrane region" description="Helical" evidence="5">
    <location>
        <begin position="414"/>
        <end position="433"/>
    </location>
</feature>
<keyword evidence="8" id="KW-1185">Reference proteome</keyword>
<feature type="transmembrane region" description="Helical" evidence="5">
    <location>
        <begin position="179"/>
        <end position="198"/>
    </location>
</feature>
<accession>B4EDN6</accession>
<feature type="transmembrane region" description="Helical" evidence="5">
    <location>
        <begin position="149"/>
        <end position="173"/>
    </location>
</feature>
<organism evidence="7 8">
    <name type="scientific">Burkholderia cenocepacia (strain ATCC BAA-245 / DSM 16553 / LMG 16656 / NCTC 13227 / J2315 / CF5610)</name>
    <name type="common">Burkholderia cepacia (strain J2315)</name>
    <dbReference type="NCBI Taxonomy" id="216591"/>
    <lineage>
        <taxon>Bacteria</taxon>
        <taxon>Pseudomonadati</taxon>
        <taxon>Pseudomonadota</taxon>
        <taxon>Betaproteobacteria</taxon>
        <taxon>Burkholderiales</taxon>
        <taxon>Burkholderiaceae</taxon>
        <taxon>Burkholderia</taxon>
        <taxon>Burkholderia cepacia complex</taxon>
    </lineage>
</organism>
<evidence type="ECO:0000256" key="3">
    <source>
        <dbReference type="ARBA" id="ARBA00022989"/>
    </source>
</evidence>
<dbReference type="EMBL" id="AM747720">
    <property type="protein sequence ID" value="CAR51456.1"/>
    <property type="molecule type" value="Genomic_DNA"/>
</dbReference>
<dbReference type="PROSITE" id="PS00216">
    <property type="entry name" value="SUGAR_TRANSPORT_1"/>
    <property type="match status" value="1"/>
</dbReference>
<dbReference type="InterPro" id="IPR005829">
    <property type="entry name" value="Sugar_transporter_CS"/>
</dbReference>
<dbReference type="SUPFAM" id="SSF103473">
    <property type="entry name" value="MFS general substrate transporter"/>
    <property type="match status" value="1"/>
</dbReference>
<dbReference type="KEGG" id="bcj:BCAL1156"/>
<dbReference type="CDD" id="cd17365">
    <property type="entry name" value="MFS_PcaK_like"/>
    <property type="match status" value="1"/>
</dbReference>